<protein>
    <submittedName>
        <fullName evidence="1">Uncharacterized protein</fullName>
    </submittedName>
</protein>
<comment type="caution">
    <text evidence="1">The sequence shown here is derived from an EMBL/GenBank/DDBJ whole genome shotgun (WGS) entry which is preliminary data.</text>
</comment>
<evidence type="ECO:0000313" key="1">
    <source>
        <dbReference type="EMBL" id="KAK7199538.1"/>
    </source>
</evidence>
<proteinExistence type="predicted"/>
<accession>A0AAW0EZI4</accession>
<dbReference type="AlphaFoldDB" id="A0AAW0EZI4"/>
<dbReference type="Proteomes" id="UP001430356">
    <property type="component" value="Unassembled WGS sequence"/>
</dbReference>
<organism evidence="1 2">
    <name type="scientific">Novymonas esmeraldas</name>
    <dbReference type="NCBI Taxonomy" id="1808958"/>
    <lineage>
        <taxon>Eukaryota</taxon>
        <taxon>Discoba</taxon>
        <taxon>Euglenozoa</taxon>
        <taxon>Kinetoplastea</taxon>
        <taxon>Metakinetoplastina</taxon>
        <taxon>Trypanosomatida</taxon>
        <taxon>Trypanosomatidae</taxon>
        <taxon>Novymonas</taxon>
    </lineage>
</organism>
<name>A0AAW0EZI4_9TRYP</name>
<dbReference type="EMBL" id="JAECZO010000558">
    <property type="protein sequence ID" value="KAK7199538.1"/>
    <property type="molecule type" value="Genomic_DNA"/>
</dbReference>
<sequence length="224" mass="25163">MNTALQVVEAFSRWHLPPREEKYRPIEERQRILELMGETMLAQVLTFMKPRLCLAIHAVSPTARVYAELVQPSYDGALSTMCLGDRLYRVVFDDVIRVRAGQGFHPGMWWTEKCQLPLHVCGTDTFGFLRVHAPALLPMMRGLTVNTDRHFNHNHAADVLQLEELHIESGRGAFTNCGVTPSQMTRLRTLTVGNYTAEVADCVADLPSLTELSLGDDIFSSNHG</sequence>
<gene>
    <name evidence="1" type="ORF">NESM_000931400</name>
</gene>
<reference evidence="1 2" key="1">
    <citation type="journal article" date="2021" name="MBio">
        <title>A New Model Trypanosomatid, Novymonas esmeraldas: Genomic Perception of Its 'Candidatus Pandoraea novymonadis' Endosymbiont.</title>
        <authorList>
            <person name="Zakharova A."/>
            <person name="Saura A."/>
            <person name="Butenko A."/>
            <person name="Podesvova L."/>
            <person name="Warmusova S."/>
            <person name="Kostygov A.Y."/>
            <person name="Nenarokova A."/>
            <person name="Lukes J."/>
            <person name="Opperdoes F.R."/>
            <person name="Yurchenko V."/>
        </authorList>
    </citation>
    <scope>NUCLEOTIDE SEQUENCE [LARGE SCALE GENOMIC DNA]</scope>
    <source>
        <strain evidence="1 2">E262AT.01</strain>
    </source>
</reference>
<evidence type="ECO:0000313" key="2">
    <source>
        <dbReference type="Proteomes" id="UP001430356"/>
    </source>
</evidence>
<keyword evidence="2" id="KW-1185">Reference proteome</keyword>